<dbReference type="CDD" id="cd04301">
    <property type="entry name" value="NAT_SF"/>
    <property type="match status" value="1"/>
</dbReference>
<keyword evidence="2" id="KW-0808">Transferase</keyword>
<dbReference type="InterPro" id="IPR000182">
    <property type="entry name" value="GNAT_dom"/>
</dbReference>
<reference evidence="3" key="1">
    <citation type="journal article" date="2019" name="Int. J. Syst. Evol. Microbiol.">
        <title>The Global Catalogue of Microorganisms (GCM) 10K type strain sequencing project: providing services to taxonomists for standard genome sequencing and annotation.</title>
        <authorList>
            <consortium name="The Broad Institute Genomics Platform"/>
            <consortium name="The Broad Institute Genome Sequencing Center for Infectious Disease"/>
            <person name="Wu L."/>
            <person name="Ma J."/>
        </authorList>
    </citation>
    <scope>NUCLEOTIDE SEQUENCE [LARGE SCALE GENOMIC DNA]</scope>
    <source>
        <strain evidence="3">CCUG 56607</strain>
    </source>
</reference>
<gene>
    <name evidence="2" type="ORF">ACFQ2J_16130</name>
</gene>
<keyword evidence="3" id="KW-1185">Reference proteome</keyword>
<evidence type="ECO:0000259" key="1">
    <source>
        <dbReference type="PROSITE" id="PS51186"/>
    </source>
</evidence>
<name>A0ABW3L3R4_9BACI</name>
<dbReference type="Proteomes" id="UP001596990">
    <property type="component" value="Unassembled WGS sequence"/>
</dbReference>
<dbReference type="GO" id="GO:0016746">
    <property type="term" value="F:acyltransferase activity"/>
    <property type="evidence" value="ECO:0007669"/>
    <property type="project" value="UniProtKB-KW"/>
</dbReference>
<dbReference type="RefSeq" id="WP_386062900.1">
    <property type="nucleotide sequence ID" value="NZ_JBHTKL010000006.1"/>
</dbReference>
<keyword evidence="2" id="KW-0012">Acyltransferase</keyword>
<dbReference type="PANTHER" id="PTHR43259:SF1">
    <property type="entry name" value="N-ACETYLTRANSFERASE DOMAIN-CONTAINING PROTEIN"/>
    <property type="match status" value="1"/>
</dbReference>
<dbReference type="InterPro" id="IPR052829">
    <property type="entry name" value="N-acetyltransferase_domain"/>
</dbReference>
<sequence length="160" mass="18782">MTIKFSKMNEQDFKEFYDVATINFANDKINNGSWPEQTALEQSKEAFQSLLPDNEKTENHYLKNILFMDRKIGYMWYAINSTEPSPHAYLYEIFINPEFRGKGFGTEAMRLCMKEIEQKGIDDVWLHVFGHNHGALKLYQQLGFETTDYTMKASAKQFDH</sequence>
<protein>
    <submittedName>
        <fullName evidence="2">GNAT family N-acetyltransferase</fullName>
        <ecNumber evidence="2">2.3.1.-</ecNumber>
    </submittedName>
</protein>
<proteinExistence type="predicted"/>
<dbReference type="SUPFAM" id="SSF55729">
    <property type="entry name" value="Acyl-CoA N-acyltransferases (Nat)"/>
    <property type="match status" value="1"/>
</dbReference>
<evidence type="ECO:0000313" key="3">
    <source>
        <dbReference type="Proteomes" id="UP001596990"/>
    </source>
</evidence>
<dbReference type="PROSITE" id="PS51186">
    <property type="entry name" value="GNAT"/>
    <property type="match status" value="1"/>
</dbReference>
<dbReference type="InterPro" id="IPR016181">
    <property type="entry name" value="Acyl_CoA_acyltransferase"/>
</dbReference>
<comment type="caution">
    <text evidence="2">The sequence shown here is derived from an EMBL/GenBank/DDBJ whole genome shotgun (WGS) entry which is preliminary data.</text>
</comment>
<evidence type="ECO:0000313" key="2">
    <source>
        <dbReference type="EMBL" id="MFD1020716.1"/>
    </source>
</evidence>
<accession>A0ABW3L3R4</accession>
<dbReference type="Gene3D" id="3.40.630.30">
    <property type="match status" value="1"/>
</dbReference>
<feature type="domain" description="N-acetyltransferase" evidence="1">
    <location>
        <begin position="3"/>
        <end position="160"/>
    </location>
</feature>
<dbReference type="EMBL" id="JBHTKL010000006">
    <property type="protein sequence ID" value="MFD1020716.1"/>
    <property type="molecule type" value="Genomic_DNA"/>
</dbReference>
<dbReference type="Pfam" id="PF00583">
    <property type="entry name" value="Acetyltransf_1"/>
    <property type="match status" value="1"/>
</dbReference>
<dbReference type="PANTHER" id="PTHR43259">
    <property type="entry name" value="SPT10P"/>
    <property type="match status" value="1"/>
</dbReference>
<dbReference type="EC" id="2.3.1.-" evidence="2"/>
<organism evidence="2 3">
    <name type="scientific">Thalassobacillus hwangdonensis</name>
    <dbReference type="NCBI Taxonomy" id="546108"/>
    <lineage>
        <taxon>Bacteria</taxon>
        <taxon>Bacillati</taxon>
        <taxon>Bacillota</taxon>
        <taxon>Bacilli</taxon>
        <taxon>Bacillales</taxon>
        <taxon>Bacillaceae</taxon>
        <taxon>Thalassobacillus</taxon>
    </lineage>
</organism>